<comment type="caution">
    <text evidence="1">The sequence shown here is derived from an EMBL/GenBank/DDBJ whole genome shotgun (WGS) entry which is preliminary data.</text>
</comment>
<dbReference type="AlphaFoldDB" id="A0A917H1L2"/>
<dbReference type="EMBL" id="BMEQ01000019">
    <property type="protein sequence ID" value="GGG64504.1"/>
    <property type="molecule type" value="Genomic_DNA"/>
</dbReference>
<protein>
    <submittedName>
        <fullName evidence="1">Uncharacterized protein</fullName>
    </submittedName>
</protein>
<reference evidence="1" key="1">
    <citation type="journal article" date="2014" name="Int. J. Syst. Evol. Microbiol.">
        <title>Complete genome sequence of Corynebacterium casei LMG S-19264T (=DSM 44701T), isolated from a smear-ripened cheese.</title>
        <authorList>
            <consortium name="US DOE Joint Genome Institute (JGI-PGF)"/>
            <person name="Walter F."/>
            <person name="Albersmeier A."/>
            <person name="Kalinowski J."/>
            <person name="Ruckert C."/>
        </authorList>
    </citation>
    <scope>NUCLEOTIDE SEQUENCE</scope>
    <source>
        <strain evidence="1">CGMCC 1.12187</strain>
    </source>
</reference>
<evidence type="ECO:0000313" key="1">
    <source>
        <dbReference type="EMBL" id="GGG64504.1"/>
    </source>
</evidence>
<organism evidence="1 2">
    <name type="scientific">Kocuria dechangensis</name>
    <dbReference type="NCBI Taxonomy" id="1176249"/>
    <lineage>
        <taxon>Bacteria</taxon>
        <taxon>Bacillati</taxon>
        <taxon>Actinomycetota</taxon>
        <taxon>Actinomycetes</taxon>
        <taxon>Micrococcales</taxon>
        <taxon>Micrococcaceae</taxon>
        <taxon>Kocuria</taxon>
    </lineage>
</organism>
<sequence>MLYEDMVASQAADALDEFIAERSPALGQLHSTMAAHGLNPDAMLNGTPASVGPMWEWITTQADEFGLAPRPLAEDSTSPAWPSWARHAMLVDPRPPARTLALVDGFTSYLAQVITTAIPSTQWFVGEHRLDDYPMLNYPVLATSHHQIFLPGIPLYSAYCSAHGRDPMNGTEMHAHTRRTIAALRGEGPVADKAEDPLVTVVAEVGCYDVGLRADLPENHAELLDRMVAELTDHDGVASVHRYGSAALVVDAPGWEDIWLKLWLTLWLQRHLHTDT</sequence>
<accession>A0A917H1L2</accession>
<dbReference type="Proteomes" id="UP000638848">
    <property type="component" value="Unassembled WGS sequence"/>
</dbReference>
<keyword evidence="2" id="KW-1185">Reference proteome</keyword>
<evidence type="ECO:0000313" key="2">
    <source>
        <dbReference type="Proteomes" id="UP000638848"/>
    </source>
</evidence>
<reference evidence="1" key="2">
    <citation type="submission" date="2020-09" db="EMBL/GenBank/DDBJ databases">
        <authorList>
            <person name="Sun Q."/>
            <person name="Zhou Y."/>
        </authorList>
    </citation>
    <scope>NUCLEOTIDE SEQUENCE</scope>
    <source>
        <strain evidence="1">CGMCC 1.12187</strain>
    </source>
</reference>
<name>A0A917H1L2_9MICC</name>
<proteinExistence type="predicted"/>
<gene>
    <name evidence="1" type="ORF">GCM10011374_30160</name>
</gene>